<proteinExistence type="predicted"/>
<reference evidence="5 6" key="1">
    <citation type="journal article" date="2011" name="Front. Microbiol.">
        <title>Genomic signatures of strain selection and enhancement in Bacillus atrophaeus var. globigii, a historical biowarfare simulant.</title>
        <authorList>
            <person name="Gibbons H.S."/>
            <person name="Broomall S.M."/>
            <person name="McNew L.A."/>
            <person name="Daligault H."/>
            <person name="Chapman C."/>
            <person name="Bruce D."/>
            <person name="Karavis M."/>
            <person name="Krepps M."/>
            <person name="McGregor P.A."/>
            <person name="Hong C."/>
            <person name="Park K.H."/>
            <person name="Akmal A."/>
            <person name="Feldman A."/>
            <person name="Lin J.S."/>
            <person name="Chang W.E."/>
            <person name="Higgs B.W."/>
            <person name="Demirev P."/>
            <person name="Lindquist J."/>
            <person name="Liem A."/>
            <person name="Fochler E."/>
            <person name="Read T.D."/>
            <person name="Tapia R."/>
            <person name="Johnson S."/>
            <person name="Bishop-Lilly K.A."/>
            <person name="Detter C."/>
            <person name="Han C."/>
            <person name="Sozhamannan S."/>
            <person name="Rosenzweig C.N."/>
            <person name="Skowronski E.W."/>
        </authorList>
    </citation>
    <scope>NUCLEOTIDE SEQUENCE [LARGE SCALE GENOMIC DNA]</scope>
    <source>
        <strain evidence="5 6">1942</strain>
    </source>
</reference>
<dbReference type="Gene3D" id="1.10.10.1400">
    <property type="entry name" value="Terminase, small subunit, N-terminal DNA-binding domain, HTH motif"/>
    <property type="match status" value="1"/>
</dbReference>
<dbReference type="InterPro" id="IPR052404">
    <property type="entry name" value="SPP1-like_terminase"/>
</dbReference>
<organism evidence="5 6">
    <name type="scientific">Bacillus atrophaeus (strain 1942)</name>
    <dbReference type="NCBI Taxonomy" id="720555"/>
    <lineage>
        <taxon>Bacteria</taxon>
        <taxon>Bacillati</taxon>
        <taxon>Bacillota</taxon>
        <taxon>Bacilli</taxon>
        <taxon>Bacillales</taxon>
        <taxon>Bacillaceae</taxon>
        <taxon>Bacillus</taxon>
    </lineage>
</organism>
<accession>A0ABM5LVI6</accession>
<evidence type="ECO:0000313" key="6">
    <source>
        <dbReference type="Proteomes" id="UP000006867"/>
    </source>
</evidence>
<dbReference type="EMBL" id="CP002207">
    <property type="protein sequence ID" value="ADP31741.1"/>
    <property type="molecule type" value="Genomic_DNA"/>
</dbReference>
<dbReference type="Pfam" id="PF10668">
    <property type="entry name" value="Phage_terminase"/>
    <property type="match status" value="1"/>
</dbReference>
<feature type="domain" description="PBSX phage terminase small subunit-like N-terminal" evidence="4">
    <location>
        <begin position="5"/>
        <end position="47"/>
    </location>
</feature>
<protein>
    <submittedName>
        <fullName evidence="5">PBSX defective prophage terminase (Small subunit)</fullName>
    </submittedName>
</protein>
<gene>
    <name evidence="5" type="ordered locus">BATR1942_03935</name>
</gene>
<keyword evidence="1" id="KW-1188">Viral release from host cell</keyword>
<dbReference type="InterPro" id="IPR018925">
    <property type="entry name" value="XtmA-like_N"/>
</dbReference>
<keyword evidence="2" id="KW-0231">Viral genome packaging</keyword>
<dbReference type="Pfam" id="PF03592">
    <property type="entry name" value="Terminase_2"/>
    <property type="match status" value="1"/>
</dbReference>
<dbReference type="PANTHER" id="PTHR41328:SF3">
    <property type="entry name" value="PBSX PHAGE TERMINASE SMALL SUBUNIT"/>
    <property type="match status" value="1"/>
</dbReference>
<evidence type="ECO:0000256" key="3">
    <source>
        <dbReference type="SAM" id="MobiDB-lite"/>
    </source>
</evidence>
<keyword evidence="6" id="KW-1185">Reference proteome</keyword>
<dbReference type="InterPro" id="IPR038713">
    <property type="entry name" value="Terminase_Gp1_N_sf"/>
</dbReference>
<evidence type="ECO:0000256" key="1">
    <source>
        <dbReference type="ARBA" id="ARBA00022612"/>
    </source>
</evidence>
<sequence>MKTQQREKAFNIYQKYQGDITNRAIAEKIGVSAKTIGIWKKQDKWKESLFSKAASKDKHRLQIDNDELNERQRLFCLYYVKSFNATQSAIRAGYSADSAHVTGCRLLKYEKVAAEIKRIKKEMVNEVFIEAMDVLQVYVKIAFADITDYVTFGKKEVQAFGKSGPLFDEDDNPIMKEISFVDVKDSGLVDGTIVTEAKLGKEGIAIKLADKMKALEKLSLYFDLFPDQFKQKIENEKLKLAKQKLDQSDEGENPVEIMITRKEEKA</sequence>
<evidence type="ECO:0000256" key="2">
    <source>
        <dbReference type="ARBA" id="ARBA00023219"/>
    </source>
</evidence>
<evidence type="ECO:0000259" key="4">
    <source>
        <dbReference type="Pfam" id="PF10668"/>
    </source>
</evidence>
<dbReference type="RefSeq" id="WP_003327457.1">
    <property type="nucleotide sequence ID" value="NC_014639.1"/>
</dbReference>
<dbReference type="PANTHER" id="PTHR41328">
    <property type="entry name" value="TERMINASE SMALL SUBUNIT-RELATED"/>
    <property type="match status" value="1"/>
</dbReference>
<name>A0ABM5LVI6_BACA1</name>
<evidence type="ECO:0000313" key="5">
    <source>
        <dbReference type="EMBL" id="ADP31741.1"/>
    </source>
</evidence>
<dbReference type="Proteomes" id="UP000006867">
    <property type="component" value="Chromosome"/>
</dbReference>
<feature type="region of interest" description="Disordered" evidence="3">
    <location>
        <begin position="243"/>
        <end position="266"/>
    </location>
</feature>
<dbReference type="InterPro" id="IPR005335">
    <property type="entry name" value="Terminase_ssu"/>
</dbReference>